<keyword evidence="8" id="KW-1185">Reference proteome</keyword>
<dbReference type="InterPro" id="IPR050638">
    <property type="entry name" value="AA-Vitamin_Transporters"/>
</dbReference>
<comment type="caution">
    <text evidence="7">The sequence shown here is derived from an EMBL/GenBank/DDBJ whole genome shotgun (WGS) entry which is preliminary data.</text>
</comment>
<keyword evidence="2 5" id="KW-0812">Transmembrane</keyword>
<evidence type="ECO:0000256" key="1">
    <source>
        <dbReference type="ARBA" id="ARBA00004141"/>
    </source>
</evidence>
<evidence type="ECO:0000313" key="7">
    <source>
        <dbReference type="EMBL" id="RST86125.1"/>
    </source>
</evidence>
<feature type="transmembrane region" description="Helical" evidence="5">
    <location>
        <begin position="97"/>
        <end position="117"/>
    </location>
</feature>
<dbReference type="RefSeq" id="WP_126700148.1">
    <property type="nucleotide sequence ID" value="NZ_RWKW01000041.1"/>
</dbReference>
<feature type="domain" description="EamA" evidence="6">
    <location>
        <begin position="11"/>
        <end position="141"/>
    </location>
</feature>
<dbReference type="InterPro" id="IPR000620">
    <property type="entry name" value="EamA_dom"/>
</dbReference>
<feature type="transmembrane region" description="Helical" evidence="5">
    <location>
        <begin position="216"/>
        <end position="238"/>
    </location>
</feature>
<name>A0A3R9YSI8_9HYPH</name>
<keyword evidence="3 5" id="KW-1133">Transmembrane helix</keyword>
<feature type="transmembrane region" description="Helical" evidence="5">
    <location>
        <begin position="245"/>
        <end position="266"/>
    </location>
</feature>
<evidence type="ECO:0000259" key="6">
    <source>
        <dbReference type="Pfam" id="PF00892"/>
    </source>
</evidence>
<evidence type="ECO:0000256" key="2">
    <source>
        <dbReference type="ARBA" id="ARBA00022692"/>
    </source>
</evidence>
<dbReference type="PANTHER" id="PTHR32322:SF9">
    <property type="entry name" value="AMINO-ACID METABOLITE EFFLUX PUMP-RELATED"/>
    <property type="match status" value="1"/>
</dbReference>
<sequence>MKPVRDSAPALLLITGGLLGMIFPLGKIAGEAGVSPVIWSFVISFGVAATLVTVDAVRGGLRRPDAHSLRYFILAGTISYCIPNIIVFAAIPHLGAGFTAIMFTLSPVITLCFSILLKLRRPNGLGIAGITIGFAGALVVATTRGELGQPASAAWVALGLLIPVALALGNIYRTLDWPAHAGSLELAYGSHFAAAAVLVVVGAWSPWGFDPSPLVAVPLETLVQVLSSAGMFVFFFRLQVVGGPVYLSQMGYVAAALGLVSGMIFLGESYGLLTWVGAAIIAIGVGMTTRAQSQGS</sequence>
<organism evidence="7 8">
    <name type="scientific">Aquibium carbonis</name>
    <dbReference type="NCBI Taxonomy" id="2495581"/>
    <lineage>
        <taxon>Bacteria</taxon>
        <taxon>Pseudomonadati</taxon>
        <taxon>Pseudomonadota</taxon>
        <taxon>Alphaproteobacteria</taxon>
        <taxon>Hyphomicrobiales</taxon>
        <taxon>Phyllobacteriaceae</taxon>
        <taxon>Aquibium</taxon>
    </lineage>
</organism>
<feature type="transmembrane region" description="Helical" evidence="5">
    <location>
        <begin position="124"/>
        <end position="141"/>
    </location>
</feature>
<dbReference type="PANTHER" id="PTHR32322">
    <property type="entry name" value="INNER MEMBRANE TRANSPORTER"/>
    <property type="match status" value="1"/>
</dbReference>
<evidence type="ECO:0000256" key="5">
    <source>
        <dbReference type="SAM" id="Phobius"/>
    </source>
</evidence>
<proteinExistence type="predicted"/>
<reference evidence="7 8" key="1">
    <citation type="submission" date="2018-12" db="EMBL/GenBank/DDBJ databases">
        <title>Mesorhizobium carbonis sp. nov., isolated from coal mine water.</title>
        <authorList>
            <person name="Xin W."/>
            <person name="Xu Z."/>
            <person name="Xiang F."/>
            <person name="Zhang J."/>
            <person name="Xi L."/>
            <person name="Liu J."/>
        </authorList>
    </citation>
    <scope>NUCLEOTIDE SEQUENCE [LARGE SCALE GENOMIC DNA]</scope>
    <source>
        <strain evidence="7 8">B2.3</strain>
    </source>
</reference>
<comment type="subcellular location">
    <subcellularLocation>
        <location evidence="1">Membrane</location>
        <topology evidence="1">Multi-pass membrane protein</topology>
    </subcellularLocation>
</comment>
<dbReference type="SUPFAM" id="SSF103481">
    <property type="entry name" value="Multidrug resistance efflux transporter EmrE"/>
    <property type="match status" value="2"/>
</dbReference>
<feature type="transmembrane region" description="Helical" evidence="5">
    <location>
        <begin position="272"/>
        <end position="291"/>
    </location>
</feature>
<accession>A0A3R9YSI8</accession>
<feature type="transmembrane region" description="Helical" evidence="5">
    <location>
        <begin position="153"/>
        <end position="172"/>
    </location>
</feature>
<dbReference type="AlphaFoldDB" id="A0A3R9YSI8"/>
<dbReference type="Proteomes" id="UP000278398">
    <property type="component" value="Unassembled WGS sequence"/>
</dbReference>
<keyword evidence="4 5" id="KW-0472">Membrane</keyword>
<gene>
    <name evidence="7" type="ORF">EJC49_11885</name>
</gene>
<feature type="transmembrane region" description="Helical" evidence="5">
    <location>
        <begin position="184"/>
        <end position="204"/>
    </location>
</feature>
<feature type="transmembrane region" description="Helical" evidence="5">
    <location>
        <begin position="69"/>
        <end position="91"/>
    </location>
</feature>
<dbReference type="Pfam" id="PF00892">
    <property type="entry name" value="EamA"/>
    <property type="match status" value="1"/>
</dbReference>
<dbReference type="InterPro" id="IPR037185">
    <property type="entry name" value="EmrE-like"/>
</dbReference>
<protein>
    <submittedName>
        <fullName evidence="7">DMT family transporter</fullName>
    </submittedName>
</protein>
<dbReference type="GO" id="GO:0016020">
    <property type="term" value="C:membrane"/>
    <property type="evidence" value="ECO:0007669"/>
    <property type="project" value="UniProtKB-SubCell"/>
</dbReference>
<evidence type="ECO:0000313" key="8">
    <source>
        <dbReference type="Proteomes" id="UP000278398"/>
    </source>
</evidence>
<evidence type="ECO:0000256" key="4">
    <source>
        <dbReference type="ARBA" id="ARBA00023136"/>
    </source>
</evidence>
<feature type="transmembrane region" description="Helical" evidence="5">
    <location>
        <begin position="7"/>
        <end position="25"/>
    </location>
</feature>
<dbReference type="EMBL" id="RWKW01000041">
    <property type="protein sequence ID" value="RST86125.1"/>
    <property type="molecule type" value="Genomic_DNA"/>
</dbReference>
<feature type="transmembrane region" description="Helical" evidence="5">
    <location>
        <begin position="37"/>
        <end position="57"/>
    </location>
</feature>
<evidence type="ECO:0000256" key="3">
    <source>
        <dbReference type="ARBA" id="ARBA00022989"/>
    </source>
</evidence>
<dbReference type="OrthoDB" id="8688375at2"/>